<dbReference type="EC" id="1.13.12.3" evidence="3"/>
<protein>
    <recommendedName>
        <fullName evidence="4">Tryptophan 2-monooxygenase</fullName>
        <ecNumber evidence="3">1.13.12.3</ecNumber>
    </recommendedName>
</protein>
<dbReference type="PANTHER" id="PTHR10742:SF410">
    <property type="entry name" value="LYSINE-SPECIFIC HISTONE DEMETHYLASE 2"/>
    <property type="match status" value="1"/>
</dbReference>
<accession>A0A1W6CYE5</accession>
<keyword evidence="9" id="KW-1185">Reference proteome</keyword>
<comment type="catalytic activity">
    <reaction evidence="6">
        <text>L-tryptophan + O2 = indole-3-acetamide + CO2 + H2O</text>
        <dbReference type="Rhea" id="RHEA:16165"/>
        <dbReference type="ChEBI" id="CHEBI:15377"/>
        <dbReference type="ChEBI" id="CHEBI:15379"/>
        <dbReference type="ChEBI" id="CHEBI:16031"/>
        <dbReference type="ChEBI" id="CHEBI:16526"/>
        <dbReference type="ChEBI" id="CHEBI:57912"/>
        <dbReference type="EC" id="1.13.12.3"/>
    </reaction>
</comment>
<dbReference type="InterPro" id="IPR002937">
    <property type="entry name" value="Amino_oxidase"/>
</dbReference>
<evidence type="ECO:0000259" key="7">
    <source>
        <dbReference type="Pfam" id="PF01593"/>
    </source>
</evidence>
<proteinExistence type="inferred from homology"/>
<comment type="pathway">
    <text evidence="1">Plant hormone metabolism; auxin biosynthesis.</text>
</comment>
<name>A0A1W6CYE5_9RHOB</name>
<keyword evidence="5" id="KW-0073">Auxin biosynthesis</keyword>
<dbReference type="SUPFAM" id="SSF51905">
    <property type="entry name" value="FAD/NAD(P)-binding domain"/>
    <property type="match status" value="1"/>
</dbReference>
<dbReference type="Gene3D" id="1.20.1440.240">
    <property type="match status" value="1"/>
</dbReference>
<dbReference type="GO" id="GO:0050361">
    <property type="term" value="F:tryptophan 2-monooxygenase activity"/>
    <property type="evidence" value="ECO:0007669"/>
    <property type="project" value="UniProtKB-EC"/>
</dbReference>
<gene>
    <name evidence="8" type="ORF">B0A89_09825</name>
</gene>
<evidence type="ECO:0000256" key="6">
    <source>
        <dbReference type="ARBA" id="ARBA00047321"/>
    </source>
</evidence>
<evidence type="ECO:0000256" key="3">
    <source>
        <dbReference type="ARBA" id="ARBA00012535"/>
    </source>
</evidence>
<organism evidence="8 9">
    <name type="scientific">Paracoccus contaminans</name>
    <dbReference type="NCBI Taxonomy" id="1945662"/>
    <lineage>
        <taxon>Bacteria</taxon>
        <taxon>Pseudomonadati</taxon>
        <taxon>Pseudomonadota</taxon>
        <taxon>Alphaproteobacteria</taxon>
        <taxon>Rhodobacterales</taxon>
        <taxon>Paracoccaceae</taxon>
        <taxon>Paracoccus</taxon>
    </lineage>
</organism>
<dbReference type="Proteomes" id="UP000193017">
    <property type="component" value="Chromosome"/>
</dbReference>
<dbReference type="STRING" id="1945662.B0A89_09825"/>
<dbReference type="PROSITE" id="PS51318">
    <property type="entry name" value="TAT"/>
    <property type="match status" value="1"/>
</dbReference>
<comment type="similarity">
    <text evidence="2">Belongs to the tryptophan 2-monooxygenase family.</text>
</comment>
<dbReference type="AlphaFoldDB" id="A0A1W6CYE5"/>
<dbReference type="InterPro" id="IPR050281">
    <property type="entry name" value="Flavin_monoamine_oxidase"/>
</dbReference>
<dbReference type="KEGG" id="pcon:B0A89_09825"/>
<dbReference type="PANTHER" id="PTHR10742">
    <property type="entry name" value="FLAVIN MONOAMINE OXIDASE"/>
    <property type="match status" value="1"/>
</dbReference>
<dbReference type="EMBL" id="CP020612">
    <property type="protein sequence ID" value="ARJ69878.1"/>
    <property type="molecule type" value="Genomic_DNA"/>
</dbReference>
<dbReference type="GO" id="GO:0009851">
    <property type="term" value="P:auxin biosynthetic process"/>
    <property type="evidence" value="ECO:0007669"/>
    <property type="project" value="UniProtKB-KW"/>
</dbReference>
<dbReference type="SUPFAM" id="SSF54373">
    <property type="entry name" value="FAD-linked reductases, C-terminal domain"/>
    <property type="match status" value="1"/>
</dbReference>
<evidence type="ECO:0000313" key="8">
    <source>
        <dbReference type="EMBL" id="ARJ69878.1"/>
    </source>
</evidence>
<dbReference type="Pfam" id="PF01593">
    <property type="entry name" value="Amino_oxidase"/>
    <property type="match status" value="1"/>
</dbReference>
<dbReference type="Gene3D" id="3.50.50.60">
    <property type="entry name" value="FAD/NAD(P)-binding domain"/>
    <property type="match status" value="1"/>
</dbReference>
<reference evidence="8 9" key="1">
    <citation type="submission" date="2017-03" db="EMBL/GenBank/DDBJ databases">
        <title>Genome sequence of Paracoccus contaminans isolated from a water microcosm.</title>
        <authorList>
            <person name="Aurass P."/>
            <person name="Karste S."/>
            <person name="Trost E."/>
            <person name="Glaeser S.P."/>
            <person name="Kaempfer P."/>
            <person name="Flieger A."/>
        </authorList>
    </citation>
    <scope>NUCLEOTIDE SEQUENCE [LARGE SCALE GENOMIC DNA]</scope>
    <source>
        <strain evidence="9">RKI 16-01929T\LMG 29738T\CCM 8701T\CIP 111112T</strain>
    </source>
</reference>
<evidence type="ECO:0000256" key="2">
    <source>
        <dbReference type="ARBA" id="ARBA00005833"/>
    </source>
</evidence>
<dbReference type="Gene3D" id="3.90.660.10">
    <property type="match status" value="1"/>
</dbReference>
<sequence length="526" mass="57999">MNPAYPTRRAILSMIGATAGASAMYAAMTSLGHAAESYYEGPIRLEGDPKGARVLILGAGLAGMTAALELRKAGYQVEILEYREKAGGRCWTLHAGDSFTELGGATQKVDFAEGNYINPGPWRIPYNHRAVLDYCKTLGVELEPFNQVNHNALLHASDAFGGKPQRFREVDTDYRGNISELLAKAAQSGALDQQLSAADKEALMASLKSYGALDDEFNYEKSLHTSEYRGYAKWPAGGVTARPEPSDLLDFGQILQSKLWNNLNTGNLTEFQTTMFQPKGGMDRIAAAFQREVGDLITFNAKVTQIKQDDSGVTVTYIPSTGEGQPQTRQADWCICTIPFSVLSQIETDLSPEMQSVVDSMPYAGAVKFGLEFKRRFWEEDEAIYGGISYTDLPITLISYPSTGYHKPGPAVLLGGYSWGATAQEFTAMSPEDRVKWALEYGARIHPQYRDEFKTGVSVVWHRVPWVLGCYGLWREKDKNYDTATKIDGRIMMAGEHVSYVPAWQEGAITSALDAISRLHDRVING</sequence>
<dbReference type="InterPro" id="IPR036188">
    <property type="entry name" value="FAD/NAD-bd_sf"/>
</dbReference>
<dbReference type="RefSeq" id="WP_085377997.1">
    <property type="nucleotide sequence ID" value="NZ_CP020612.1"/>
</dbReference>
<dbReference type="InterPro" id="IPR006311">
    <property type="entry name" value="TAT_signal"/>
</dbReference>
<evidence type="ECO:0000256" key="1">
    <source>
        <dbReference type="ARBA" id="ARBA00004814"/>
    </source>
</evidence>
<evidence type="ECO:0000313" key="9">
    <source>
        <dbReference type="Proteomes" id="UP000193017"/>
    </source>
</evidence>
<evidence type="ECO:0000256" key="5">
    <source>
        <dbReference type="ARBA" id="ARBA00023070"/>
    </source>
</evidence>
<evidence type="ECO:0000256" key="4">
    <source>
        <dbReference type="ARBA" id="ARBA00017871"/>
    </source>
</evidence>
<feature type="domain" description="Amine oxidase" evidence="7">
    <location>
        <begin position="61"/>
        <end position="515"/>
    </location>
</feature>